<keyword evidence="1" id="KW-0812">Transmembrane</keyword>
<dbReference type="Proteomes" id="UP000178085">
    <property type="component" value="Unassembled WGS sequence"/>
</dbReference>
<feature type="transmembrane region" description="Helical" evidence="1">
    <location>
        <begin position="12"/>
        <end position="36"/>
    </location>
</feature>
<keyword evidence="1" id="KW-0472">Membrane</keyword>
<evidence type="ECO:0000313" key="3">
    <source>
        <dbReference type="Proteomes" id="UP000178085"/>
    </source>
</evidence>
<dbReference type="AlphaFoldDB" id="A0A1F4NQG9"/>
<name>A0A1F4NQG9_UNCK3</name>
<reference evidence="2 3" key="1">
    <citation type="journal article" date="2016" name="Nat. Commun.">
        <title>Thousands of microbial genomes shed light on interconnected biogeochemical processes in an aquifer system.</title>
        <authorList>
            <person name="Anantharaman K."/>
            <person name="Brown C.T."/>
            <person name="Hug L.A."/>
            <person name="Sharon I."/>
            <person name="Castelle C.J."/>
            <person name="Probst A.J."/>
            <person name="Thomas B.C."/>
            <person name="Singh A."/>
            <person name="Wilkins M.J."/>
            <person name="Karaoz U."/>
            <person name="Brodie E.L."/>
            <person name="Williams K.H."/>
            <person name="Hubbard S.S."/>
            <person name="Banfield J.F."/>
        </authorList>
    </citation>
    <scope>NUCLEOTIDE SEQUENCE [LARGE SCALE GENOMIC DNA]</scope>
</reference>
<dbReference type="EMBL" id="METD01000001">
    <property type="protein sequence ID" value="OGB73606.1"/>
    <property type="molecule type" value="Genomic_DNA"/>
</dbReference>
<keyword evidence="1" id="KW-1133">Transmembrane helix</keyword>
<proteinExistence type="predicted"/>
<evidence type="ECO:0000256" key="1">
    <source>
        <dbReference type="SAM" id="Phobius"/>
    </source>
</evidence>
<evidence type="ECO:0000313" key="2">
    <source>
        <dbReference type="EMBL" id="OGB73606.1"/>
    </source>
</evidence>
<organism evidence="2 3">
    <name type="scientific">candidate division Kazan bacterium RIFCSPLOWO2_01_FULL_45_19</name>
    <dbReference type="NCBI Taxonomy" id="1798538"/>
    <lineage>
        <taxon>Bacteria</taxon>
        <taxon>Bacteria division Kazan-3B-28</taxon>
    </lineage>
</organism>
<protein>
    <submittedName>
        <fullName evidence="2">Uncharacterized protein</fullName>
    </submittedName>
</protein>
<sequence>MMDKQGTSGVTWWIGVLMGAVLGVAVEALVCMVPVVNGLPAEVKATGAADSAFVGALFGGWLITIGIVILPLLGYIPYSLTSAIRYYIGMTPTERRAWRLRRKLVRVAARNKRILREAQARVEIARLEEQKIAEHQRTVDELVTCDQEEYKTAMRITRALEPSLAATPSPKRSSQAHFQ</sequence>
<accession>A0A1F4NQG9</accession>
<comment type="caution">
    <text evidence="2">The sequence shown here is derived from an EMBL/GenBank/DDBJ whole genome shotgun (WGS) entry which is preliminary data.</text>
</comment>
<gene>
    <name evidence="2" type="ORF">A3K51_02040</name>
</gene>
<feature type="transmembrane region" description="Helical" evidence="1">
    <location>
        <begin position="56"/>
        <end position="76"/>
    </location>
</feature>